<organism evidence="7 8">
    <name type="scientific">Cylindrobasidium torrendii FP15055 ss-10</name>
    <dbReference type="NCBI Taxonomy" id="1314674"/>
    <lineage>
        <taxon>Eukaryota</taxon>
        <taxon>Fungi</taxon>
        <taxon>Dikarya</taxon>
        <taxon>Basidiomycota</taxon>
        <taxon>Agaricomycotina</taxon>
        <taxon>Agaricomycetes</taxon>
        <taxon>Agaricomycetidae</taxon>
        <taxon>Agaricales</taxon>
        <taxon>Marasmiineae</taxon>
        <taxon>Physalacriaceae</taxon>
        <taxon>Cylindrobasidium</taxon>
    </lineage>
</organism>
<keyword evidence="1" id="KW-0444">Lipid biosynthesis</keyword>
<dbReference type="GO" id="GO:0000253">
    <property type="term" value="F:3-beta-hydroxysteroid 3-dehydrogenase (NADP+) activity"/>
    <property type="evidence" value="ECO:0007669"/>
    <property type="project" value="TreeGrafter"/>
</dbReference>
<evidence type="ECO:0000256" key="5">
    <source>
        <dbReference type="ARBA" id="ARBA00023098"/>
    </source>
</evidence>
<dbReference type="InterPro" id="IPR036291">
    <property type="entry name" value="NAD(P)-bd_dom_sf"/>
</dbReference>
<dbReference type="PANTHER" id="PTHR43647:SF1">
    <property type="entry name" value="3-KETO-STEROID REDUCTASE ERG27"/>
    <property type="match status" value="1"/>
</dbReference>
<dbReference type="GO" id="GO:0005811">
    <property type="term" value="C:lipid droplet"/>
    <property type="evidence" value="ECO:0007669"/>
    <property type="project" value="TreeGrafter"/>
</dbReference>
<gene>
    <name evidence="7" type="ORF">CYLTODRAFT_383552</name>
</gene>
<dbReference type="InterPro" id="IPR051593">
    <property type="entry name" value="Ergosterol_Biosynth_ERG27"/>
</dbReference>
<comment type="similarity">
    <text evidence="6">Belongs to the short-chain dehydrogenases/reductases (SDR) family. ERG27 subfamily.</text>
</comment>
<dbReference type="EMBL" id="KN880781">
    <property type="protein sequence ID" value="KIY62471.1"/>
    <property type="molecule type" value="Genomic_DNA"/>
</dbReference>
<dbReference type="GO" id="GO:0006694">
    <property type="term" value="P:steroid biosynthetic process"/>
    <property type="evidence" value="ECO:0007669"/>
    <property type="project" value="UniProtKB-KW"/>
</dbReference>
<keyword evidence="4" id="KW-0560">Oxidoreductase</keyword>
<evidence type="ECO:0000256" key="3">
    <source>
        <dbReference type="ARBA" id="ARBA00022955"/>
    </source>
</evidence>
<dbReference type="STRING" id="1314674.A0A0D7AYX3"/>
<evidence type="ECO:0000256" key="1">
    <source>
        <dbReference type="ARBA" id="ARBA00022516"/>
    </source>
</evidence>
<evidence type="ECO:0000313" key="7">
    <source>
        <dbReference type="EMBL" id="KIY62471.1"/>
    </source>
</evidence>
<dbReference type="SUPFAM" id="SSF51735">
    <property type="entry name" value="NAD(P)-binding Rossmann-fold domains"/>
    <property type="match status" value="1"/>
</dbReference>
<evidence type="ECO:0000256" key="2">
    <source>
        <dbReference type="ARBA" id="ARBA00022857"/>
    </source>
</evidence>
<keyword evidence="3" id="KW-0752">Steroid biosynthesis</keyword>
<keyword evidence="5" id="KW-0443">Lipid metabolism</keyword>
<dbReference type="Gene3D" id="3.40.50.720">
    <property type="entry name" value="NAD(P)-binding Rossmann-like Domain"/>
    <property type="match status" value="1"/>
</dbReference>
<sequence length="385" mass="42575">MASSSLTIIVTGANAGLGLGICERLLVQLAQKNPPDVQEVIPTANSTDPILPCTHLTLIMACRSYARAEASRKHLYDFLDAHTAELRMALDYDGHADVLRENLKIEIQTVDMSSVGSVVEFAKEISSKYTHISHLICNAGATTWTHINWPRCFLQAATDLYGFLTYPNYNVEEVGKVSSDGLGWAWQVNLFGHFAMFRLLEPLLRAGPRDGRVIWLSSQTASPTNLDMDDWQLLKDSHNYGTVKYQIDIVASYLDALAAVSTEAPRVRHIVVHPSVASTGIAMQLTGALLDQIKVICFIIARYLGSTIHIVLPFLAAVTATYAVLAPISALVDEDGRPCKYAAHGNRRGTRAWTKRELIQKWDEHKKDAEVLVERCDALLGEFTK</sequence>
<dbReference type="Proteomes" id="UP000054007">
    <property type="component" value="Unassembled WGS sequence"/>
</dbReference>
<reference evidence="7 8" key="1">
    <citation type="journal article" date="2015" name="Fungal Genet. Biol.">
        <title>Evolution of novel wood decay mechanisms in Agaricales revealed by the genome sequences of Fistulina hepatica and Cylindrobasidium torrendii.</title>
        <authorList>
            <person name="Floudas D."/>
            <person name="Held B.W."/>
            <person name="Riley R."/>
            <person name="Nagy L.G."/>
            <person name="Koehler G."/>
            <person name="Ransdell A.S."/>
            <person name="Younus H."/>
            <person name="Chow J."/>
            <person name="Chiniquy J."/>
            <person name="Lipzen A."/>
            <person name="Tritt A."/>
            <person name="Sun H."/>
            <person name="Haridas S."/>
            <person name="LaButti K."/>
            <person name="Ohm R.A."/>
            <person name="Kues U."/>
            <person name="Blanchette R.A."/>
            <person name="Grigoriev I.V."/>
            <person name="Minto R.E."/>
            <person name="Hibbett D.S."/>
        </authorList>
    </citation>
    <scope>NUCLEOTIDE SEQUENCE [LARGE SCALE GENOMIC DNA]</scope>
    <source>
        <strain evidence="7 8">FP15055 ss-10</strain>
    </source>
</reference>
<proteinExistence type="inferred from homology"/>
<keyword evidence="2" id="KW-0521">NADP</keyword>
<evidence type="ECO:0000313" key="8">
    <source>
        <dbReference type="Proteomes" id="UP000054007"/>
    </source>
</evidence>
<evidence type="ECO:0000256" key="4">
    <source>
        <dbReference type="ARBA" id="ARBA00023002"/>
    </source>
</evidence>
<dbReference type="AlphaFoldDB" id="A0A0D7AYX3"/>
<accession>A0A0D7AYX3</accession>
<keyword evidence="8" id="KW-1185">Reference proteome</keyword>
<dbReference type="PANTHER" id="PTHR43647">
    <property type="entry name" value="DEHYDROGENASE"/>
    <property type="match status" value="1"/>
</dbReference>
<dbReference type="GO" id="GO:0005789">
    <property type="term" value="C:endoplasmic reticulum membrane"/>
    <property type="evidence" value="ECO:0007669"/>
    <property type="project" value="TreeGrafter"/>
</dbReference>
<name>A0A0D7AYX3_9AGAR</name>
<evidence type="ECO:0000256" key="6">
    <source>
        <dbReference type="ARBA" id="ARBA00023593"/>
    </source>
</evidence>
<dbReference type="OrthoDB" id="9989144at2759"/>
<dbReference type="GO" id="GO:0005741">
    <property type="term" value="C:mitochondrial outer membrane"/>
    <property type="evidence" value="ECO:0007669"/>
    <property type="project" value="TreeGrafter"/>
</dbReference>
<protein>
    <submittedName>
        <fullName evidence="7">NAD(P)-binding protein</fullName>
    </submittedName>
</protein>